<dbReference type="PROSITE" id="PS50919">
    <property type="entry name" value="MIR"/>
    <property type="match status" value="2"/>
</dbReference>
<evidence type="ECO:0000313" key="18">
    <source>
        <dbReference type="Proteomes" id="UP001194580"/>
    </source>
</evidence>
<feature type="compositionally biased region" description="Polar residues" evidence="14">
    <location>
        <begin position="15"/>
        <end position="25"/>
    </location>
</feature>
<evidence type="ECO:0000259" key="16">
    <source>
        <dbReference type="PROSITE" id="PS50919"/>
    </source>
</evidence>
<feature type="region of interest" description="Disordered" evidence="14">
    <location>
        <begin position="1363"/>
        <end position="1387"/>
    </location>
</feature>
<keyword evidence="11 15" id="KW-0472">Membrane</keyword>
<evidence type="ECO:0000256" key="5">
    <source>
        <dbReference type="ARBA" id="ARBA00022676"/>
    </source>
</evidence>
<feature type="transmembrane region" description="Helical" evidence="15">
    <location>
        <begin position="851"/>
        <end position="870"/>
    </location>
</feature>
<name>A0AAD4D5M4_9FUNG</name>
<evidence type="ECO:0000256" key="8">
    <source>
        <dbReference type="ARBA" id="ARBA00022737"/>
    </source>
</evidence>
<gene>
    <name evidence="17" type="ORF">BGZ95_004011</name>
</gene>
<evidence type="ECO:0000256" key="7">
    <source>
        <dbReference type="ARBA" id="ARBA00022692"/>
    </source>
</evidence>
<dbReference type="PANTHER" id="PTHR10050">
    <property type="entry name" value="DOLICHYL-PHOSPHATE-MANNOSE--PROTEIN MANNOSYLTRANSFERASE"/>
    <property type="match status" value="1"/>
</dbReference>
<dbReference type="SMART" id="SM00472">
    <property type="entry name" value="MIR"/>
    <property type="match status" value="3"/>
</dbReference>
<protein>
    <recommendedName>
        <fullName evidence="4">dolichyl-phosphate-mannose--protein mannosyltransferase</fullName>
        <ecNumber evidence="4">2.4.1.109</ecNumber>
    </recommendedName>
</protein>
<evidence type="ECO:0000256" key="1">
    <source>
        <dbReference type="ARBA" id="ARBA00004477"/>
    </source>
</evidence>
<evidence type="ECO:0000256" key="11">
    <source>
        <dbReference type="ARBA" id="ARBA00023136"/>
    </source>
</evidence>
<feature type="compositionally biased region" description="Polar residues" evidence="14">
    <location>
        <begin position="133"/>
        <end position="147"/>
    </location>
</feature>
<reference evidence="17" key="1">
    <citation type="journal article" date="2020" name="Fungal Divers.">
        <title>Resolving the Mortierellaceae phylogeny through synthesis of multi-gene phylogenetics and phylogenomics.</title>
        <authorList>
            <person name="Vandepol N."/>
            <person name="Liber J."/>
            <person name="Desiro A."/>
            <person name="Na H."/>
            <person name="Kennedy M."/>
            <person name="Barry K."/>
            <person name="Grigoriev I.V."/>
            <person name="Miller A.N."/>
            <person name="O'Donnell K."/>
            <person name="Stajich J.E."/>
            <person name="Bonito G."/>
        </authorList>
    </citation>
    <scope>NUCLEOTIDE SEQUENCE</scope>
    <source>
        <strain evidence="17">NRRL 28262</strain>
    </source>
</reference>
<feature type="domain" description="MIR" evidence="16">
    <location>
        <begin position="548"/>
        <end position="610"/>
    </location>
</feature>
<keyword evidence="6" id="KW-0808">Transferase</keyword>
<comment type="catalytic activity">
    <reaction evidence="12">
        <text>a di-trans,poly-cis-dolichyl beta-D-mannosyl phosphate + L-threonyl-[protein] = 3-O-(alpha-D-mannosyl)-L-threonyl-[protein] + a di-trans,poly-cis-dolichyl phosphate + H(+)</text>
        <dbReference type="Rhea" id="RHEA:53396"/>
        <dbReference type="Rhea" id="RHEA-COMP:11060"/>
        <dbReference type="Rhea" id="RHEA-COMP:13547"/>
        <dbReference type="Rhea" id="RHEA-COMP:19498"/>
        <dbReference type="Rhea" id="RHEA-COMP:19501"/>
        <dbReference type="ChEBI" id="CHEBI:15378"/>
        <dbReference type="ChEBI" id="CHEBI:30013"/>
        <dbReference type="ChEBI" id="CHEBI:57683"/>
        <dbReference type="ChEBI" id="CHEBI:58211"/>
        <dbReference type="ChEBI" id="CHEBI:137323"/>
        <dbReference type="EC" id="2.4.1.109"/>
    </reaction>
</comment>
<organism evidence="17 18">
    <name type="scientific">Linnemannia exigua</name>
    <dbReference type="NCBI Taxonomy" id="604196"/>
    <lineage>
        <taxon>Eukaryota</taxon>
        <taxon>Fungi</taxon>
        <taxon>Fungi incertae sedis</taxon>
        <taxon>Mucoromycota</taxon>
        <taxon>Mortierellomycotina</taxon>
        <taxon>Mortierellomycetes</taxon>
        <taxon>Mortierellales</taxon>
        <taxon>Mortierellaceae</taxon>
        <taxon>Linnemannia</taxon>
    </lineage>
</organism>
<evidence type="ECO:0000256" key="15">
    <source>
        <dbReference type="SAM" id="Phobius"/>
    </source>
</evidence>
<feature type="transmembrane region" description="Helical" evidence="15">
    <location>
        <begin position="779"/>
        <end position="798"/>
    </location>
</feature>
<dbReference type="EMBL" id="JAAAIL010001960">
    <property type="protein sequence ID" value="KAG0262492.1"/>
    <property type="molecule type" value="Genomic_DNA"/>
</dbReference>
<feature type="region of interest" description="Disordered" evidence="14">
    <location>
        <begin position="1045"/>
        <end position="1083"/>
    </location>
</feature>
<dbReference type="Gene3D" id="2.80.10.50">
    <property type="match status" value="1"/>
</dbReference>
<dbReference type="EC" id="2.4.1.109" evidence="4"/>
<accession>A0AAD4D5M4</accession>
<sequence>MTKKNNSSKKSKQKTPGNQNVSITNPAVFAAQDGPTTAAVVSNNPSTSSSNGIVPRSSSFASSHASLSSLADLDHDERATTTTLKPSSSAAQKKNKGFSLAKARQQHLHQQQKKKETEGDDLWSWITATYNASGSNLDPRQQQQELDGSQEEEEKKQAKSSWYETRRLESQSLSSRDWVALSVLTVATMSVRLWRMDASPGEVMLDEAHVGKYVNGYLNKEFTYDVHPPLGKMLLAGISSWAGQYDGSFGFEEVGDAYGDKVPYMVMRTAMAVLGALCAPMAYVTLRNKRQSAPTAILATLLIALDNALVANNRLMSLEAPLMFFTALAFMSWTVFTKQSKRPFGIKWWLWLFMTGLAASGAMSTKFSGASTVLALGLIAGWDLWSMISDESVSSTQWAKHCISRMTILAVLPVVVYTSIYYLHFQLQANQPYYAKSVHGDYDLTLLSPLYRHSLRSPYKEDRLDPVWRDVVYGSVVQLQSESQPPMYVHSVYKHWPAGSKQLQVAAYEYPDLSNHWILIRANLKQDSDEVNDSGEKNKDEGEVPVRLQHVHHGDWIRLRHLAHRHCLHSHDVRTMGRKSNKRHCEVSAYGIARNDFDGDKGDWWRLEMVNVDDMTQVSKKVKGLRIKALETAFRLRHFTQNCHLHLTGDVLEANVPGGEGRVELSCLKDAAVLSSSIWRFSMNDHDYLPAETELAAYPRLSFWKKFKEIHNLIRTKPRAFDMNGSTDDRTDSSKPLNWLLQPTGSPTLLAWRSKVNEFETGKNGHVRQISLVPNPVSWVIRTVGLVLFFGFHLLSALRYQRGYFDGQDVIDFKVHHLSSAGLFFTAWAMHFLPLLAFKNSPSIRLNYRDYFPALYFSVLMSCTILSGIMKLSAMPRLTRAGMWLALAAIAISAFIQLSPLTYGTLMTPQQCASLASKINPAKIPDPGYAGVAKGAHVPLIQPTLKLTCATWKQHLATPQEQSHPKTFAQFKNQTELHVSKPFPRKRAPVLEPIFPRADEALPMSKVFMTPCQRPPQLWEVNRQDGQPNAFQRQQMQHVLRKMEKEEADRQRAVEEEKEELRRQEDEVRALEDETTRQEDEKARKLRLEKERIKKEKMEKERAEKARLEEERQEKERVRMQRLEKERLEREQIEMTASMEEERQWWEEVRVFNAQREKVEAEKREELQRVADGIIRKIRMEEIENLAKEAEKEAERQRLHRQKVAFEAAARAADIAAASKAAENVFMSEVQSQAKKKAREMEQAKFEEAERAAKNPMPSRQDFRESFFKRAEKLREDKLEKGFKFANYDHHLSPELALIGAIISMAADLAPRGARARSAAQAGAGPLGEMGLSILAGLQPVGNVEVLENLIIVLEQAQKASAARQHEQQQQRAAGKASPKATSNQPSMTPELLEQIAGLEQLSANGEGSTDKMLSQLDGVARVLANQQHKFDIDPENLAGLQGAFVDLLDHLKEQEEMEKHRNKKRKW</sequence>
<proteinExistence type="inferred from homology"/>
<evidence type="ECO:0000256" key="9">
    <source>
        <dbReference type="ARBA" id="ARBA00022824"/>
    </source>
</evidence>
<dbReference type="InterPro" id="IPR032421">
    <property type="entry name" value="PMT_4TMC"/>
</dbReference>
<evidence type="ECO:0000256" key="14">
    <source>
        <dbReference type="SAM" id="MobiDB-lite"/>
    </source>
</evidence>
<feature type="transmembrane region" description="Helical" evidence="15">
    <location>
        <begin position="318"/>
        <end position="336"/>
    </location>
</feature>
<evidence type="ECO:0000256" key="13">
    <source>
        <dbReference type="ARBA" id="ARBA00045102"/>
    </source>
</evidence>
<keyword evidence="8" id="KW-0677">Repeat</keyword>
<feature type="compositionally biased region" description="Basic residues" evidence="14">
    <location>
        <begin position="1"/>
        <end position="13"/>
    </location>
</feature>
<dbReference type="Proteomes" id="UP001194580">
    <property type="component" value="Unassembled WGS sequence"/>
</dbReference>
<comment type="pathway">
    <text evidence="2">Protein modification; protein glycosylation.</text>
</comment>
<feature type="transmembrane region" description="Helical" evidence="15">
    <location>
        <begin position="818"/>
        <end position="839"/>
    </location>
</feature>
<dbReference type="GO" id="GO:0004169">
    <property type="term" value="F:dolichyl-phosphate-mannose-protein mannosyltransferase activity"/>
    <property type="evidence" value="ECO:0007669"/>
    <property type="project" value="UniProtKB-EC"/>
</dbReference>
<feature type="region of interest" description="Disordered" evidence="14">
    <location>
        <begin position="1"/>
        <end position="118"/>
    </location>
</feature>
<keyword evidence="5" id="KW-0328">Glycosyltransferase</keyword>
<dbReference type="Pfam" id="PF02366">
    <property type="entry name" value="PMT"/>
    <property type="match status" value="1"/>
</dbReference>
<dbReference type="GO" id="GO:0005789">
    <property type="term" value="C:endoplasmic reticulum membrane"/>
    <property type="evidence" value="ECO:0007669"/>
    <property type="project" value="UniProtKB-SubCell"/>
</dbReference>
<evidence type="ECO:0000256" key="6">
    <source>
        <dbReference type="ARBA" id="ARBA00022679"/>
    </source>
</evidence>
<keyword evidence="7 15" id="KW-0812">Transmembrane</keyword>
<dbReference type="Pfam" id="PF02815">
    <property type="entry name" value="MIR"/>
    <property type="match status" value="1"/>
</dbReference>
<dbReference type="InterPro" id="IPR027005">
    <property type="entry name" value="PMT-like"/>
</dbReference>
<dbReference type="InterPro" id="IPR003342">
    <property type="entry name" value="ArnT-like_N"/>
</dbReference>
<keyword evidence="10 15" id="KW-1133">Transmembrane helix</keyword>
<comment type="subcellular location">
    <subcellularLocation>
        <location evidence="1">Endoplasmic reticulum membrane</location>
        <topology evidence="1">Multi-pass membrane protein</topology>
    </subcellularLocation>
</comment>
<feature type="compositionally biased region" description="Polar residues" evidence="14">
    <location>
        <begin position="80"/>
        <end position="92"/>
    </location>
</feature>
<evidence type="ECO:0000256" key="12">
    <source>
        <dbReference type="ARBA" id="ARBA00045085"/>
    </source>
</evidence>
<feature type="compositionally biased region" description="Low complexity" evidence="14">
    <location>
        <begin position="42"/>
        <end position="71"/>
    </location>
</feature>
<feature type="transmembrane region" description="Helical" evidence="15">
    <location>
        <begin position="408"/>
        <end position="425"/>
    </location>
</feature>
<evidence type="ECO:0000256" key="3">
    <source>
        <dbReference type="ARBA" id="ARBA00007222"/>
    </source>
</evidence>
<dbReference type="InterPro" id="IPR036300">
    <property type="entry name" value="MIR_dom_sf"/>
</dbReference>
<feature type="transmembrane region" description="Helical" evidence="15">
    <location>
        <begin position="265"/>
        <end position="286"/>
    </location>
</feature>
<dbReference type="SUPFAM" id="SSF82109">
    <property type="entry name" value="MIR domain"/>
    <property type="match status" value="1"/>
</dbReference>
<keyword evidence="9" id="KW-0256">Endoplasmic reticulum</keyword>
<comment type="catalytic activity">
    <reaction evidence="13">
        <text>a di-trans,poly-cis-dolichyl beta-D-mannosyl phosphate + L-seryl-[protein] = 3-O-(alpha-D-mannosyl)-L-seryl-[protein] + a di-trans,poly-cis-dolichyl phosphate + H(+)</text>
        <dbReference type="Rhea" id="RHEA:17377"/>
        <dbReference type="Rhea" id="RHEA-COMP:9863"/>
        <dbReference type="Rhea" id="RHEA-COMP:13546"/>
        <dbReference type="Rhea" id="RHEA-COMP:19498"/>
        <dbReference type="Rhea" id="RHEA-COMP:19501"/>
        <dbReference type="ChEBI" id="CHEBI:15378"/>
        <dbReference type="ChEBI" id="CHEBI:29999"/>
        <dbReference type="ChEBI" id="CHEBI:57683"/>
        <dbReference type="ChEBI" id="CHEBI:58211"/>
        <dbReference type="ChEBI" id="CHEBI:137321"/>
        <dbReference type="EC" id="2.4.1.109"/>
    </reaction>
</comment>
<evidence type="ECO:0000256" key="10">
    <source>
        <dbReference type="ARBA" id="ARBA00022989"/>
    </source>
</evidence>
<comment type="similarity">
    <text evidence="3">Belongs to the glycosyltransferase 39 family.</text>
</comment>
<keyword evidence="18" id="KW-1185">Reference proteome</keyword>
<dbReference type="PANTHER" id="PTHR10050:SF46">
    <property type="entry name" value="PROTEIN O-MANNOSYL-TRANSFERASE 2"/>
    <property type="match status" value="1"/>
</dbReference>
<evidence type="ECO:0000313" key="17">
    <source>
        <dbReference type="EMBL" id="KAG0262492.1"/>
    </source>
</evidence>
<comment type="caution">
    <text evidence="17">The sequence shown here is derived from an EMBL/GenBank/DDBJ whole genome shotgun (WGS) entry which is preliminary data.</text>
</comment>
<feature type="transmembrane region" description="Helical" evidence="15">
    <location>
        <begin position="882"/>
        <end position="903"/>
    </location>
</feature>
<evidence type="ECO:0000256" key="2">
    <source>
        <dbReference type="ARBA" id="ARBA00004922"/>
    </source>
</evidence>
<dbReference type="InterPro" id="IPR016093">
    <property type="entry name" value="MIR_motif"/>
</dbReference>
<dbReference type="Pfam" id="PF16192">
    <property type="entry name" value="PMT_4TMC"/>
    <property type="match status" value="1"/>
</dbReference>
<feature type="domain" description="MIR" evidence="16">
    <location>
        <begin position="624"/>
        <end position="684"/>
    </location>
</feature>
<evidence type="ECO:0000256" key="4">
    <source>
        <dbReference type="ARBA" id="ARBA00012839"/>
    </source>
</evidence>
<feature type="transmembrane region" description="Helical" evidence="15">
    <location>
        <begin position="370"/>
        <end position="388"/>
    </location>
</feature>
<feature type="transmembrane region" description="Helical" evidence="15">
    <location>
        <begin position="348"/>
        <end position="364"/>
    </location>
</feature>
<feature type="region of interest" description="Disordered" evidence="14">
    <location>
        <begin position="133"/>
        <end position="163"/>
    </location>
</feature>